<sequence length="347" mass="40173">MKNTVNLNSINLICADSLQYIKTLPDDCIDLIATDPPYFRVKSCKWDNQWPDESVYLAWLDEMFAEFWRVLKPSGSLYVFCGSRLAADTELLMRERFKILNHIIWAKPSGPWNRQHKEDLRAYFPATERILFAEHYSGPYRGKTSSYSSKRQEQRKNTLKPLVEYFSNARKALGITSKDIHQATGKKMASHWFSESQWQLPSGGDYLALQGLFNRVAREKHARQELDLPHHQLVEEYHSLSRQYAELVDEHKRLRRPFTVSSAVPFTDVWTYKSVPYYAGKHPCEKPAGMMRDIINASSRPGDVVADFFMGSGSTIKEAIKLGRFALGVELEEERYNQTLEEIFSKN</sequence>
<dbReference type="InterPro" id="IPR002052">
    <property type="entry name" value="DNA_methylase_N6_adenine_CS"/>
</dbReference>
<dbReference type="Pfam" id="PF01555">
    <property type="entry name" value="N6_N4_Mtase"/>
    <property type="match status" value="1"/>
</dbReference>
<keyword evidence="7" id="KW-1185">Reference proteome</keyword>
<feature type="domain" description="DNA methylase N-4/N-6" evidence="5">
    <location>
        <begin position="29"/>
        <end position="339"/>
    </location>
</feature>
<protein>
    <recommendedName>
        <fullName evidence="4">Methyltransferase</fullName>
        <ecNumber evidence="4">2.1.1.-</ecNumber>
    </recommendedName>
</protein>
<evidence type="ECO:0000256" key="4">
    <source>
        <dbReference type="RuleBase" id="RU362026"/>
    </source>
</evidence>
<dbReference type="PROSITE" id="PS00092">
    <property type="entry name" value="N6_MTASE"/>
    <property type="match status" value="1"/>
</dbReference>
<evidence type="ECO:0000313" key="6">
    <source>
        <dbReference type="EMBL" id="TPG62576.1"/>
    </source>
</evidence>
<evidence type="ECO:0000259" key="5">
    <source>
        <dbReference type="Pfam" id="PF01555"/>
    </source>
</evidence>
<dbReference type="Gene3D" id="3.40.50.150">
    <property type="entry name" value="Vaccinia Virus protein VP39"/>
    <property type="match status" value="1"/>
</dbReference>
<evidence type="ECO:0000313" key="7">
    <source>
        <dbReference type="Proteomes" id="UP000317663"/>
    </source>
</evidence>
<name>A0A502GNK8_9GAMM</name>
<dbReference type="Proteomes" id="UP000317663">
    <property type="component" value="Unassembled WGS sequence"/>
</dbReference>
<dbReference type="InterPro" id="IPR002941">
    <property type="entry name" value="DNA_methylase_N4/N6"/>
</dbReference>
<dbReference type="InterPro" id="IPR029063">
    <property type="entry name" value="SAM-dependent_MTases_sf"/>
</dbReference>
<dbReference type="PRINTS" id="PR00508">
    <property type="entry name" value="S21N4MTFRASE"/>
</dbReference>
<comment type="similarity">
    <text evidence="1 4">Belongs to the N(4)/N(6)-methyltransferase family.</text>
</comment>
<dbReference type="OrthoDB" id="9816043at2"/>
<evidence type="ECO:0000256" key="1">
    <source>
        <dbReference type="ARBA" id="ARBA00006594"/>
    </source>
</evidence>
<dbReference type="AlphaFoldDB" id="A0A502GNK8"/>
<organism evidence="6 7">
    <name type="scientific">Ewingella americana</name>
    <dbReference type="NCBI Taxonomy" id="41202"/>
    <lineage>
        <taxon>Bacteria</taxon>
        <taxon>Pseudomonadati</taxon>
        <taxon>Pseudomonadota</taxon>
        <taxon>Gammaproteobacteria</taxon>
        <taxon>Enterobacterales</taxon>
        <taxon>Yersiniaceae</taxon>
        <taxon>Ewingella</taxon>
    </lineage>
</organism>
<evidence type="ECO:0000256" key="2">
    <source>
        <dbReference type="ARBA" id="ARBA00022603"/>
    </source>
</evidence>
<reference evidence="6 7" key="1">
    <citation type="journal article" date="2019" name="Environ. Microbiol.">
        <title>Species interactions and distinct microbial communities in high Arctic permafrost affected cryosols are associated with the CH4 and CO2 gas fluxes.</title>
        <authorList>
            <person name="Altshuler I."/>
            <person name="Hamel J."/>
            <person name="Turney S."/>
            <person name="Magnuson E."/>
            <person name="Levesque R."/>
            <person name="Greer C."/>
            <person name="Whyte L.G."/>
        </authorList>
    </citation>
    <scope>NUCLEOTIDE SEQUENCE [LARGE SCALE GENOMIC DNA]</scope>
    <source>
        <strain evidence="6 7">E4</strain>
    </source>
</reference>
<dbReference type="GO" id="GO:0008170">
    <property type="term" value="F:N-methyltransferase activity"/>
    <property type="evidence" value="ECO:0007669"/>
    <property type="project" value="InterPro"/>
</dbReference>
<keyword evidence="3 6" id="KW-0808">Transferase</keyword>
<proteinExistence type="inferred from homology"/>
<dbReference type="GO" id="GO:0032259">
    <property type="term" value="P:methylation"/>
    <property type="evidence" value="ECO:0007669"/>
    <property type="project" value="UniProtKB-KW"/>
</dbReference>
<dbReference type="RefSeq" id="WP_140471756.1">
    <property type="nucleotide sequence ID" value="NZ_RCZD01000004.1"/>
</dbReference>
<dbReference type="GO" id="GO:0003677">
    <property type="term" value="F:DNA binding"/>
    <property type="evidence" value="ECO:0007669"/>
    <property type="project" value="InterPro"/>
</dbReference>
<comment type="caution">
    <text evidence="6">The sequence shown here is derived from an EMBL/GenBank/DDBJ whole genome shotgun (WGS) entry which is preliminary data.</text>
</comment>
<dbReference type="EMBL" id="RCZD01000004">
    <property type="protein sequence ID" value="TPG62576.1"/>
    <property type="molecule type" value="Genomic_DNA"/>
</dbReference>
<dbReference type="EC" id="2.1.1.-" evidence="4"/>
<gene>
    <name evidence="6" type="ORF">EAH77_08785</name>
</gene>
<keyword evidence="2 6" id="KW-0489">Methyltransferase</keyword>
<accession>A0A502GNK8</accession>
<dbReference type="SUPFAM" id="SSF53335">
    <property type="entry name" value="S-adenosyl-L-methionine-dependent methyltransferases"/>
    <property type="match status" value="1"/>
</dbReference>
<evidence type="ECO:0000256" key="3">
    <source>
        <dbReference type="ARBA" id="ARBA00022679"/>
    </source>
</evidence>
<dbReference type="InterPro" id="IPR001091">
    <property type="entry name" value="RM_Methyltransferase"/>
</dbReference>